<dbReference type="AlphaFoldDB" id="A0ABD2X6E5"/>
<dbReference type="Proteomes" id="UP001627154">
    <property type="component" value="Unassembled WGS sequence"/>
</dbReference>
<organism evidence="4 5">
    <name type="scientific">Trichogramma kaykai</name>
    <dbReference type="NCBI Taxonomy" id="54128"/>
    <lineage>
        <taxon>Eukaryota</taxon>
        <taxon>Metazoa</taxon>
        <taxon>Ecdysozoa</taxon>
        <taxon>Arthropoda</taxon>
        <taxon>Hexapoda</taxon>
        <taxon>Insecta</taxon>
        <taxon>Pterygota</taxon>
        <taxon>Neoptera</taxon>
        <taxon>Endopterygota</taxon>
        <taxon>Hymenoptera</taxon>
        <taxon>Apocrita</taxon>
        <taxon>Proctotrupomorpha</taxon>
        <taxon>Chalcidoidea</taxon>
        <taxon>Trichogrammatidae</taxon>
        <taxon>Trichogramma</taxon>
    </lineage>
</organism>
<feature type="repeat" description="ANK" evidence="3">
    <location>
        <begin position="152"/>
        <end position="184"/>
    </location>
</feature>
<feature type="repeat" description="ANK" evidence="3">
    <location>
        <begin position="335"/>
        <end position="367"/>
    </location>
</feature>
<evidence type="ECO:0000256" key="3">
    <source>
        <dbReference type="PROSITE-ProRule" id="PRU00023"/>
    </source>
</evidence>
<dbReference type="PRINTS" id="PR01415">
    <property type="entry name" value="ANKYRIN"/>
</dbReference>
<dbReference type="Pfam" id="PF13637">
    <property type="entry name" value="Ank_4"/>
    <property type="match status" value="1"/>
</dbReference>
<reference evidence="4 5" key="1">
    <citation type="journal article" date="2024" name="bioRxiv">
        <title>A reference genome for Trichogramma kaykai: A tiny desert-dwelling parasitoid wasp with competing sex-ratio distorters.</title>
        <authorList>
            <person name="Culotta J."/>
            <person name="Lindsey A.R."/>
        </authorList>
    </citation>
    <scope>NUCLEOTIDE SEQUENCE [LARGE SCALE GENOMIC DNA]</scope>
    <source>
        <strain evidence="4 5">KSX58</strain>
    </source>
</reference>
<dbReference type="PANTHER" id="PTHR24198">
    <property type="entry name" value="ANKYRIN REPEAT AND PROTEIN KINASE DOMAIN-CONTAINING PROTEIN"/>
    <property type="match status" value="1"/>
</dbReference>
<dbReference type="InterPro" id="IPR036770">
    <property type="entry name" value="Ankyrin_rpt-contain_sf"/>
</dbReference>
<dbReference type="PROSITE" id="PS50088">
    <property type="entry name" value="ANK_REPEAT"/>
    <property type="match status" value="2"/>
</dbReference>
<protein>
    <recommendedName>
        <fullName evidence="6">Ankyrin repeat protein</fullName>
    </recommendedName>
</protein>
<gene>
    <name evidence="4" type="ORF">TKK_006284</name>
</gene>
<dbReference type="SUPFAM" id="SSF48403">
    <property type="entry name" value="Ankyrin repeat"/>
    <property type="match status" value="1"/>
</dbReference>
<evidence type="ECO:0000313" key="5">
    <source>
        <dbReference type="Proteomes" id="UP001627154"/>
    </source>
</evidence>
<keyword evidence="5" id="KW-1185">Reference proteome</keyword>
<keyword evidence="2 3" id="KW-0040">ANK repeat</keyword>
<evidence type="ECO:0000256" key="1">
    <source>
        <dbReference type="ARBA" id="ARBA00022737"/>
    </source>
</evidence>
<name>A0ABD2X6E5_9HYME</name>
<dbReference type="EMBL" id="JBJJXI010000051">
    <property type="protein sequence ID" value="KAL3400424.1"/>
    <property type="molecule type" value="Genomic_DNA"/>
</dbReference>
<proteinExistence type="predicted"/>
<comment type="caution">
    <text evidence="4">The sequence shown here is derived from an EMBL/GenBank/DDBJ whole genome shotgun (WGS) entry which is preliminary data.</text>
</comment>
<dbReference type="InterPro" id="IPR002110">
    <property type="entry name" value="Ankyrin_rpt"/>
</dbReference>
<dbReference type="Gene3D" id="1.25.40.20">
    <property type="entry name" value="Ankyrin repeat-containing domain"/>
    <property type="match status" value="3"/>
</dbReference>
<sequence length="372" mass="42527">MNQHNQTDSLPSHQNNKTIIVHSTDINLPYYKDGCTETPLSLCIKNRPSKDTLELLLNNGADYKLLDGWDEDPLKYLKLLSQRSETLKLLADPYFEKLLKNGKNSEVLENRSDSAGFTYLHAACICGNIKMVQKFIDQKDDLDLIWRLSSDINQTPLTLAIEFNQIDIVEILLKNGANKNAKLLGKNPLHVYFECHQDQSEKSRLLNLLIIYKCDVNEKDSEGYSPLYLCFRKCCEAIFDTCSCCREGLEYKIIEELHSNLRCLEILLKNKADVNEVFAEKYLHGRSILHSIIDSEICLRNQESRDGYIHKNTVGITFVRTLLKYGADVNAKDDNGNSPLHLAVLSNNLDVVQVLLKRGAYVQSVDLSKFYW</sequence>
<dbReference type="Pfam" id="PF12796">
    <property type="entry name" value="Ank_2"/>
    <property type="match status" value="1"/>
</dbReference>
<dbReference type="PROSITE" id="PS50297">
    <property type="entry name" value="ANK_REP_REGION"/>
    <property type="match status" value="2"/>
</dbReference>
<evidence type="ECO:0000313" key="4">
    <source>
        <dbReference type="EMBL" id="KAL3400424.1"/>
    </source>
</evidence>
<dbReference type="SMART" id="SM00248">
    <property type="entry name" value="ANK"/>
    <property type="match status" value="7"/>
</dbReference>
<evidence type="ECO:0000256" key="2">
    <source>
        <dbReference type="ARBA" id="ARBA00023043"/>
    </source>
</evidence>
<evidence type="ECO:0008006" key="6">
    <source>
        <dbReference type="Google" id="ProtNLM"/>
    </source>
</evidence>
<dbReference type="PANTHER" id="PTHR24198:SF165">
    <property type="entry name" value="ANKYRIN REPEAT-CONTAINING PROTEIN-RELATED"/>
    <property type="match status" value="1"/>
</dbReference>
<keyword evidence="1" id="KW-0677">Repeat</keyword>
<accession>A0ABD2X6E5</accession>